<sequence>MRKKLVSALRDPFQSWFVQLLLVINLPGALLGYLWYVRQLQETPFIYWPVVPDSPLSATFFSLTLLFWWFGKRVPVLELIAFCSVIKYGIWAGVIILSYWFSGGSQSYMEWLLLISHIGMALEGFIYLRYMRPGYSEIGLTVAWLAFNDLMDYGFGLHPYLFTAGQLPLALLSAVALTGLLAAYLGLLSSRKMVFKRSS</sequence>
<dbReference type="Pfam" id="PF07187">
    <property type="entry name" value="DUF1405"/>
    <property type="match status" value="1"/>
</dbReference>
<dbReference type="EMBL" id="BDGJ01000117">
    <property type="protein sequence ID" value="GAW93188.1"/>
    <property type="molecule type" value="Genomic_DNA"/>
</dbReference>
<gene>
    <name evidence="2" type="ORF">KKC1_23280</name>
</gene>
<feature type="transmembrane region" description="Helical" evidence="1">
    <location>
        <begin position="79"/>
        <end position="102"/>
    </location>
</feature>
<evidence type="ECO:0000256" key="1">
    <source>
        <dbReference type="SAM" id="Phobius"/>
    </source>
</evidence>
<dbReference type="RefSeq" id="WP_088554381.1">
    <property type="nucleotide sequence ID" value="NZ_BDGJ01000117.1"/>
</dbReference>
<keyword evidence="1" id="KW-1133">Transmembrane helix</keyword>
<dbReference type="Proteomes" id="UP000197032">
    <property type="component" value="Unassembled WGS sequence"/>
</dbReference>
<evidence type="ECO:0000313" key="2">
    <source>
        <dbReference type="EMBL" id="GAW93188.1"/>
    </source>
</evidence>
<feature type="transmembrane region" description="Helical" evidence="1">
    <location>
        <begin position="140"/>
        <end position="161"/>
    </location>
</feature>
<proteinExistence type="predicted"/>
<feature type="transmembrane region" description="Helical" evidence="1">
    <location>
        <begin position="56"/>
        <end position="72"/>
    </location>
</feature>
<evidence type="ECO:0000313" key="3">
    <source>
        <dbReference type="Proteomes" id="UP000197032"/>
    </source>
</evidence>
<feature type="transmembrane region" description="Helical" evidence="1">
    <location>
        <begin position="167"/>
        <end position="188"/>
    </location>
</feature>
<dbReference type="InterPro" id="IPR009845">
    <property type="entry name" value="DUF1405"/>
</dbReference>
<comment type="caution">
    <text evidence="2">The sequence shown here is derived from an EMBL/GenBank/DDBJ whole genome shotgun (WGS) entry which is preliminary data.</text>
</comment>
<dbReference type="AlphaFoldDB" id="A0A1Z5HUV7"/>
<feature type="transmembrane region" description="Helical" evidence="1">
    <location>
        <begin position="108"/>
        <end position="128"/>
    </location>
</feature>
<keyword evidence="3" id="KW-1185">Reference proteome</keyword>
<dbReference type="OrthoDB" id="152213at2"/>
<feature type="transmembrane region" description="Helical" evidence="1">
    <location>
        <begin position="16"/>
        <end position="36"/>
    </location>
</feature>
<dbReference type="PANTHER" id="PTHR40042:SF1">
    <property type="entry name" value="DUF1405 DOMAIN-CONTAINING PROTEIN"/>
    <property type="match status" value="1"/>
</dbReference>
<keyword evidence="1" id="KW-0812">Transmembrane</keyword>
<protein>
    <recommendedName>
        <fullName evidence="4">DUF1405 domain-containing protein</fullName>
    </recommendedName>
</protein>
<organism evidence="2 3">
    <name type="scientific">Calderihabitans maritimus</name>
    <dbReference type="NCBI Taxonomy" id="1246530"/>
    <lineage>
        <taxon>Bacteria</taxon>
        <taxon>Bacillati</taxon>
        <taxon>Bacillota</taxon>
        <taxon>Clostridia</taxon>
        <taxon>Neomoorellales</taxon>
        <taxon>Calderihabitantaceae</taxon>
        <taxon>Calderihabitans</taxon>
    </lineage>
</organism>
<reference evidence="3" key="1">
    <citation type="journal article" date="2017" name="Appl. Environ. Microbiol.">
        <title>Genomic Analysis of Calderihabitans maritimus KKC1, a Thermophilic, Hydrogenogenic, Carboxydotrophic Bacterium Isolated from Marine Sediment.</title>
        <authorList>
            <person name="Omae K."/>
            <person name="Yoneda Y."/>
            <person name="Fukuyama Y."/>
            <person name="Yoshida T."/>
            <person name="Sako Y."/>
        </authorList>
    </citation>
    <scope>NUCLEOTIDE SEQUENCE [LARGE SCALE GENOMIC DNA]</scope>
    <source>
        <strain evidence="3">KKC1</strain>
    </source>
</reference>
<evidence type="ECO:0008006" key="4">
    <source>
        <dbReference type="Google" id="ProtNLM"/>
    </source>
</evidence>
<accession>A0A1Z5HUV7</accession>
<keyword evidence="1" id="KW-0472">Membrane</keyword>
<dbReference type="PANTHER" id="PTHR40042">
    <property type="entry name" value="HYPOTHETICAL MEMBRANE SPANNING PROTEIN"/>
    <property type="match status" value="1"/>
</dbReference>
<name>A0A1Z5HUV7_9FIRM</name>